<dbReference type="OrthoDB" id="2019938at2759"/>
<organism evidence="1 2">
    <name type="scientific">Phtheirospermum japonicum</name>
    <dbReference type="NCBI Taxonomy" id="374723"/>
    <lineage>
        <taxon>Eukaryota</taxon>
        <taxon>Viridiplantae</taxon>
        <taxon>Streptophyta</taxon>
        <taxon>Embryophyta</taxon>
        <taxon>Tracheophyta</taxon>
        <taxon>Spermatophyta</taxon>
        <taxon>Magnoliopsida</taxon>
        <taxon>eudicotyledons</taxon>
        <taxon>Gunneridae</taxon>
        <taxon>Pentapetalae</taxon>
        <taxon>asterids</taxon>
        <taxon>lamiids</taxon>
        <taxon>Lamiales</taxon>
        <taxon>Orobanchaceae</taxon>
        <taxon>Orobanchaceae incertae sedis</taxon>
        <taxon>Phtheirospermum</taxon>
    </lineage>
</organism>
<sequence length="72" mass="8212">MLRKEIGQTMRLNVKRAPMSAKALEASGSGKTSFFFESTREVLCFNFCPKSLNENFVSDYVGFVFIVIMFML</sequence>
<reference evidence="1" key="1">
    <citation type="submission" date="2020-07" db="EMBL/GenBank/DDBJ databases">
        <title>Ethylene signaling mediates host invasion by parasitic plants.</title>
        <authorList>
            <person name="Yoshida S."/>
        </authorList>
    </citation>
    <scope>NUCLEOTIDE SEQUENCE</scope>
    <source>
        <strain evidence="1">Okayama</strain>
    </source>
</reference>
<keyword evidence="2" id="KW-1185">Reference proteome</keyword>
<dbReference type="AlphaFoldDB" id="A0A830BSM4"/>
<proteinExistence type="predicted"/>
<protein>
    <submittedName>
        <fullName evidence="1">Uncharacterized protein</fullName>
    </submittedName>
</protein>
<accession>A0A830BSM4</accession>
<comment type="caution">
    <text evidence="1">The sequence shown here is derived from an EMBL/GenBank/DDBJ whole genome shotgun (WGS) entry which is preliminary data.</text>
</comment>
<dbReference type="EMBL" id="BMAC01000098">
    <property type="protein sequence ID" value="GFP85041.1"/>
    <property type="molecule type" value="Genomic_DNA"/>
</dbReference>
<dbReference type="Proteomes" id="UP000653305">
    <property type="component" value="Unassembled WGS sequence"/>
</dbReference>
<gene>
    <name evidence="1" type="ORF">PHJA_000647900</name>
</gene>
<evidence type="ECO:0000313" key="1">
    <source>
        <dbReference type="EMBL" id="GFP85041.1"/>
    </source>
</evidence>
<name>A0A830BSM4_9LAMI</name>
<evidence type="ECO:0000313" key="2">
    <source>
        <dbReference type="Proteomes" id="UP000653305"/>
    </source>
</evidence>